<name>A0A379G8C4_9GAMM</name>
<dbReference type="HAMAP" id="MF_02018">
    <property type="entry name" value="PanZ_PanM"/>
    <property type="match status" value="1"/>
</dbReference>
<dbReference type="RefSeq" id="WP_006814291.1">
    <property type="nucleotide sequence ID" value="NZ_AP018946.1"/>
</dbReference>
<dbReference type="Gene3D" id="3.40.630.30">
    <property type="match status" value="1"/>
</dbReference>
<evidence type="ECO:0000313" key="3">
    <source>
        <dbReference type="EMBL" id="SUC36843.1"/>
    </source>
</evidence>
<accession>A0A379G8C4</accession>
<dbReference type="NCBIfam" id="NF033213">
    <property type="entry name" value="matur_PanM"/>
    <property type="match status" value="1"/>
</dbReference>
<feature type="domain" description="N-acetyltransferase" evidence="2">
    <location>
        <begin position="1"/>
        <end position="136"/>
    </location>
</feature>
<comment type="similarity">
    <text evidence="1">Belongs to the PanZ/PanM family.</text>
</comment>
<dbReference type="GO" id="GO:0015940">
    <property type="term" value="P:pantothenate biosynthetic process"/>
    <property type="evidence" value="ECO:0007669"/>
    <property type="project" value="UniProtKB-UniRule"/>
</dbReference>
<dbReference type="GO" id="GO:0031638">
    <property type="term" value="P:zymogen activation"/>
    <property type="evidence" value="ECO:0007669"/>
    <property type="project" value="InterPro"/>
</dbReference>
<reference evidence="3 4" key="1">
    <citation type="submission" date="2018-06" db="EMBL/GenBank/DDBJ databases">
        <authorList>
            <consortium name="Pathogen Informatics"/>
            <person name="Doyle S."/>
        </authorList>
    </citation>
    <scope>NUCLEOTIDE SEQUENCE [LARGE SCALE GENOMIC DNA]</scope>
    <source>
        <strain evidence="3 4">NCTC12026</strain>
    </source>
</reference>
<gene>
    <name evidence="3" type="primary">yhhK</name>
    <name evidence="1" type="synonym">panZ</name>
    <name evidence="3" type="ORF">NCTC12026_03286</name>
</gene>
<dbReference type="InterPro" id="IPR040448">
    <property type="entry name" value="PanZ_GNAT"/>
</dbReference>
<dbReference type="EMBL" id="UGUA01000002">
    <property type="protein sequence ID" value="SUC36843.1"/>
    <property type="molecule type" value="Genomic_DNA"/>
</dbReference>
<comment type="function">
    <text evidence="1">Controls both the activation and catalytic activity of PanD in a coenzyme A (CoA)-dependent fashion.</text>
</comment>
<feature type="binding site" evidence="1">
    <location>
        <begin position="68"/>
        <end position="70"/>
    </location>
    <ligand>
        <name>CoA</name>
        <dbReference type="ChEBI" id="CHEBI:57287"/>
    </ligand>
</feature>
<protein>
    <recommendedName>
        <fullName evidence="1">PanD regulatory factor</fullName>
    </recommendedName>
</protein>
<dbReference type="InterPro" id="IPR000182">
    <property type="entry name" value="GNAT_dom"/>
</dbReference>
<dbReference type="Proteomes" id="UP000255129">
    <property type="component" value="Unassembled WGS sequence"/>
</dbReference>
<dbReference type="AlphaFoldDB" id="A0A379G8C4"/>
<dbReference type="SUPFAM" id="SSF55729">
    <property type="entry name" value="Acyl-CoA N-acyltransferases (Nat)"/>
    <property type="match status" value="1"/>
</dbReference>
<evidence type="ECO:0000259" key="2">
    <source>
        <dbReference type="PROSITE" id="PS51186"/>
    </source>
</evidence>
<organism evidence="3 4">
    <name type="scientific">Providencia rustigianii</name>
    <dbReference type="NCBI Taxonomy" id="158850"/>
    <lineage>
        <taxon>Bacteria</taxon>
        <taxon>Pseudomonadati</taxon>
        <taxon>Pseudomonadota</taxon>
        <taxon>Gammaproteobacteria</taxon>
        <taxon>Enterobacterales</taxon>
        <taxon>Morganellaceae</taxon>
        <taxon>Providencia</taxon>
    </lineage>
</organism>
<dbReference type="InterPro" id="IPR032900">
    <property type="entry name" value="PanZ"/>
</dbReference>
<dbReference type="GO" id="GO:0016747">
    <property type="term" value="F:acyltransferase activity, transferring groups other than amino-acyl groups"/>
    <property type="evidence" value="ECO:0007669"/>
    <property type="project" value="InterPro"/>
</dbReference>
<proteinExistence type="inferred from homology"/>
<dbReference type="PROSITE" id="PS51186">
    <property type="entry name" value="GNAT"/>
    <property type="match status" value="1"/>
</dbReference>
<comment type="subunit">
    <text evidence="1">Interacts with PanD in the presence of CoA.</text>
</comment>
<dbReference type="InterPro" id="IPR016181">
    <property type="entry name" value="Acyl_CoA_acyltransferase"/>
</dbReference>
<feature type="binding site" evidence="1">
    <location>
        <begin position="74"/>
        <end position="81"/>
    </location>
    <ligand>
        <name>CoA</name>
        <dbReference type="ChEBI" id="CHEBI:57287"/>
    </ligand>
</feature>
<dbReference type="OrthoDB" id="5736859at2"/>
<evidence type="ECO:0000313" key="4">
    <source>
        <dbReference type="Proteomes" id="UP000255129"/>
    </source>
</evidence>
<sequence>MRLTIIPLVNPTEQQYIDLSKIWIDQSREKLTQLLGSGQLFFGARFNDRLLAAAKVTVHQHQGVISDFCVREVTRRRGVGLYLLQEIIYQLPKITLWIFNLGNLEPQHKITMEKFLTAGGFHQVTQSDRWELNASY</sequence>
<keyword evidence="3" id="KW-0808">Transferase</keyword>
<dbReference type="CDD" id="cd04301">
    <property type="entry name" value="NAT_SF"/>
    <property type="match status" value="1"/>
</dbReference>
<dbReference type="Pfam" id="PF12568">
    <property type="entry name" value="PanZ"/>
    <property type="match status" value="1"/>
</dbReference>
<evidence type="ECO:0000256" key="1">
    <source>
        <dbReference type="HAMAP-Rule" id="MF_02018"/>
    </source>
</evidence>
<keyword evidence="1" id="KW-0566">Pantothenate biosynthesis</keyword>